<organism evidence="5 6">
    <name type="scientific">Trifolium subterraneum</name>
    <name type="common">Subterranean clover</name>
    <dbReference type="NCBI Taxonomy" id="3900"/>
    <lineage>
        <taxon>Eukaryota</taxon>
        <taxon>Viridiplantae</taxon>
        <taxon>Streptophyta</taxon>
        <taxon>Embryophyta</taxon>
        <taxon>Tracheophyta</taxon>
        <taxon>Spermatophyta</taxon>
        <taxon>Magnoliopsida</taxon>
        <taxon>eudicotyledons</taxon>
        <taxon>Gunneridae</taxon>
        <taxon>Pentapetalae</taxon>
        <taxon>rosids</taxon>
        <taxon>fabids</taxon>
        <taxon>Fabales</taxon>
        <taxon>Fabaceae</taxon>
        <taxon>Papilionoideae</taxon>
        <taxon>50 kb inversion clade</taxon>
        <taxon>NPAAA clade</taxon>
        <taxon>Hologalegina</taxon>
        <taxon>IRL clade</taxon>
        <taxon>Trifolieae</taxon>
        <taxon>Trifolium</taxon>
    </lineage>
</organism>
<keyword evidence="2" id="KW-0677">Repeat</keyword>
<dbReference type="EMBL" id="DF973249">
    <property type="protein sequence ID" value="GAU22589.1"/>
    <property type="molecule type" value="Genomic_DNA"/>
</dbReference>
<evidence type="ECO:0000313" key="5">
    <source>
        <dbReference type="EMBL" id="GAU22589.1"/>
    </source>
</evidence>
<evidence type="ECO:0000256" key="4">
    <source>
        <dbReference type="ARBA" id="ARBA00022833"/>
    </source>
</evidence>
<dbReference type="Proteomes" id="UP000242715">
    <property type="component" value="Unassembled WGS sequence"/>
</dbReference>
<evidence type="ECO:0000313" key="6">
    <source>
        <dbReference type="Proteomes" id="UP000242715"/>
    </source>
</evidence>
<accession>A0A2Z6MUJ0</accession>
<gene>
    <name evidence="5" type="ORF">TSUD_93570</name>
</gene>
<evidence type="ECO:0000256" key="3">
    <source>
        <dbReference type="ARBA" id="ARBA00022771"/>
    </source>
</evidence>
<dbReference type="GO" id="GO:0008270">
    <property type="term" value="F:zinc ion binding"/>
    <property type="evidence" value="ECO:0007669"/>
    <property type="project" value="UniProtKB-KW"/>
</dbReference>
<keyword evidence="4" id="KW-0862">Zinc</keyword>
<sequence>MVSAKEITFQSKNCEVGGEDASNLWFLESAGNSAKSASNCGIVSVYWWLRDDSCDSGKVTKGSSMKISMRQLGADMIQQMQQPCNECKGNGEMINYKERSHYARERRLFNRRKLVTVGNLNSRLVEI</sequence>
<dbReference type="Gene3D" id="2.10.230.10">
    <property type="entry name" value="Heat shock protein DnaJ, cysteine-rich domain"/>
    <property type="match status" value="1"/>
</dbReference>
<keyword evidence="3" id="KW-0863">Zinc-finger</keyword>
<dbReference type="AlphaFoldDB" id="A0A2Z6MUJ0"/>
<name>A0A2Z6MUJ0_TRISU</name>
<keyword evidence="1" id="KW-0479">Metal-binding</keyword>
<dbReference type="FunFam" id="2.10.230.10:FF:000001">
    <property type="entry name" value="DnaJ subfamily A member 2"/>
    <property type="match status" value="1"/>
</dbReference>
<evidence type="ECO:0008006" key="7">
    <source>
        <dbReference type="Google" id="ProtNLM"/>
    </source>
</evidence>
<keyword evidence="6" id="KW-1185">Reference proteome</keyword>
<proteinExistence type="predicted"/>
<evidence type="ECO:0000256" key="2">
    <source>
        <dbReference type="ARBA" id="ARBA00022737"/>
    </source>
</evidence>
<dbReference type="OrthoDB" id="1937398at2759"/>
<reference evidence="6" key="1">
    <citation type="journal article" date="2017" name="Front. Plant Sci.">
        <title>Climate Clever Clovers: New Paradigm to Reduce the Environmental Footprint of Ruminants by Breeding Low Methanogenic Forages Utilizing Haplotype Variation.</title>
        <authorList>
            <person name="Kaur P."/>
            <person name="Appels R."/>
            <person name="Bayer P.E."/>
            <person name="Keeble-Gagnere G."/>
            <person name="Wang J."/>
            <person name="Hirakawa H."/>
            <person name="Shirasawa K."/>
            <person name="Vercoe P."/>
            <person name="Stefanova K."/>
            <person name="Durmic Z."/>
            <person name="Nichols P."/>
            <person name="Revell C."/>
            <person name="Isobe S.N."/>
            <person name="Edwards D."/>
            <person name="Erskine W."/>
        </authorList>
    </citation>
    <scope>NUCLEOTIDE SEQUENCE [LARGE SCALE GENOMIC DNA]</scope>
    <source>
        <strain evidence="6">cv. Daliak</strain>
    </source>
</reference>
<evidence type="ECO:0000256" key="1">
    <source>
        <dbReference type="ARBA" id="ARBA00022723"/>
    </source>
</evidence>
<protein>
    <recommendedName>
        <fullName evidence="7">CR-type domain-containing protein</fullName>
    </recommendedName>
</protein>